<dbReference type="SUPFAM" id="SSF51101">
    <property type="entry name" value="Mannose-binding lectins"/>
    <property type="match status" value="6"/>
</dbReference>
<protein>
    <recommendedName>
        <fullName evidence="2">Jacalin-type lectin domain-containing protein</fullName>
    </recommendedName>
</protein>
<feature type="domain" description="Jacalin-type lectin" evidence="2">
    <location>
        <begin position="681"/>
        <end position="827"/>
    </location>
</feature>
<keyword evidence="4" id="KW-1185">Reference proteome</keyword>
<comment type="caution">
    <text evidence="3">The sequence shown here is derived from an EMBL/GenBank/DDBJ whole genome shotgun (WGS) entry which is preliminary data.</text>
</comment>
<evidence type="ECO:0000313" key="3">
    <source>
        <dbReference type="EMBL" id="KAE8271571.1"/>
    </source>
</evidence>
<dbReference type="Pfam" id="PF01419">
    <property type="entry name" value="Jacalin"/>
    <property type="match status" value="1"/>
</dbReference>
<dbReference type="Gene3D" id="2.100.10.30">
    <property type="entry name" value="Jacalin-like lectin domain"/>
    <property type="match status" value="6"/>
</dbReference>
<feature type="region of interest" description="Disordered" evidence="1">
    <location>
        <begin position="132"/>
        <end position="199"/>
    </location>
</feature>
<dbReference type="PANTHER" id="PTHR21054">
    <property type="entry name" value="ZINC METALLOPROTEINASE-RELATED"/>
    <property type="match status" value="1"/>
</dbReference>
<gene>
    <name evidence="3" type="ORF">A4X09_0g762</name>
</gene>
<dbReference type="InterPro" id="IPR001229">
    <property type="entry name" value="Jacalin-like_lectin_dom"/>
</dbReference>
<evidence type="ECO:0000256" key="1">
    <source>
        <dbReference type="SAM" id="MobiDB-lite"/>
    </source>
</evidence>
<feature type="domain" description="Jacalin-type lectin" evidence="2">
    <location>
        <begin position="1249"/>
        <end position="1398"/>
    </location>
</feature>
<dbReference type="EMBL" id="LWDG02000015">
    <property type="protein sequence ID" value="KAE8271571.1"/>
    <property type="molecule type" value="Genomic_DNA"/>
</dbReference>
<feature type="compositionally biased region" description="Acidic residues" evidence="1">
    <location>
        <begin position="2134"/>
        <end position="2154"/>
    </location>
</feature>
<accession>A0A8X7T7C3</accession>
<dbReference type="InterPro" id="IPR053002">
    <property type="entry name" value="Metalloproteinase_M10B"/>
</dbReference>
<dbReference type="Pfam" id="PF12044">
    <property type="entry name" value="Metallopep"/>
    <property type="match status" value="2"/>
</dbReference>
<dbReference type="PROSITE" id="PS51752">
    <property type="entry name" value="JACALIN_LECTIN"/>
    <property type="match status" value="3"/>
</dbReference>
<reference evidence="3" key="1">
    <citation type="submission" date="2016-04" db="EMBL/GenBank/DDBJ databases">
        <authorList>
            <person name="Nguyen H.D."/>
            <person name="Samba Siva P."/>
            <person name="Cullis J."/>
            <person name="Levesque C.A."/>
            <person name="Hambleton S."/>
        </authorList>
    </citation>
    <scope>NUCLEOTIDE SEQUENCE</scope>
    <source>
        <strain evidence="3">DAOMC 236422</strain>
    </source>
</reference>
<dbReference type="PANTHER" id="PTHR21054:SF2">
    <property type="entry name" value="MIP04191P"/>
    <property type="match status" value="1"/>
</dbReference>
<evidence type="ECO:0000313" key="4">
    <source>
        <dbReference type="Proteomes" id="UP000078113"/>
    </source>
</evidence>
<name>A0A8X7T7C3_9BASI</name>
<dbReference type="Proteomes" id="UP000078113">
    <property type="component" value="Unassembled WGS sequence"/>
</dbReference>
<organism evidence="3 4">
    <name type="scientific">Tilletia walkeri</name>
    <dbReference type="NCBI Taxonomy" id="117179"/>
    <lineage>
        <taxon>Eukaryota</taxon>
        <taxon>Fungi</taxon>
        <taxon>Dikarya</taxon>
        <taxon>Basidiomycota</taxon>
        <taxon>Ustilaginomycotina</taxon>
        <taxon>Exobasidiomycetes</taxon>
        <taxon>Tilletiales</taxon>
        <taxon>Tilletiaceae</taxon>
        <taxon>Tilletia</taxon>
    </lineage>
</organism>
<feature type="compositionally biased region" description="Basic and acidic residues" evidence="1">
    <location>
        <begin position="167"/>
        <end position="187"/>
    </location>
</feature>
<evidence type="ECO:0000259" key="2">
    <source>
        <dbReference type="PROSITE" id="PS51752"/>
    </source>
</evidence>
<feature type="compositionally biased region" description="Polar residues" evidence="1">
    <location>
        <begin position="132"/>
        <end position="147"/>
    </location>
</feature>
<dbReference type="InterPro" id="IPR036404">
    <property type="entry name" value="Jacalin-like_lectin_dom_sf"/>
</dbReference>
<dbReference type="InterPro" id="IPR021917">
    <property type="entry name" value="Unchr_Zn-peptidase-like"/>
</dbReference>
<feature type="region of interest" description="Disordered" evidence="1">
    <location>
        <begin position="2123"/>
        <end position="2160"/>
    </location>
</feature>
<proteinExistence type="predicted"/>
<feature type="domain" description="Jacalin-type lectin" evidence="2">
    <location>
        <begin position="1573"/>
        <end position="1725"/>
    </location>
</feature>
<reference evidence="3" key="2">
    <citation type="journal article" date="2019" name="IMA Fungus">
        <title>Genome sequencing and comparison of five Tilletia species to identify candidate genes for the detection of regulated species infecting wheat.</title>
        <authorList>
            <person name="Nguyen H.D.T."/>
            <person name="Sultana T."/>
            <person name="Kesanakurti P."/>
            <person name="Hambleton S."/>
        </authorList>
    </citation>
    <scope>NUCLEOTIDE SEQUENCE</scope>
    <source>
        <strain evidence="3">DAOMC 236422</strain>
    </source>
</reference>
<sequence length="2259" mass="246190">MAPMSTARKGSEDEVIRFTNIKQNESVSQRLLLIVGRAGTPDQPVRSIVVHPDPRSRFEAIEWQVNQSHFKSTVQLREGDNVLRFLPNMGTKDDSHGGNGRDHEVELHLKYEPQDVPPLRIAILLAKDSNVEAQPTATSCDTASAPTMTHRPYPESTPMPPAPDDSSSTKHEDQPAKPTEGRGKQAADSRPLVDCPPGPIRDKIIAGGIKEIQRRVAVQAYCWQAFYAEQMHRNRFGRRTFRLEEHPILADDKDTVKIEDLLVVHLVRSKRTIAEFHDANNAQQNRNASNSGAMWNWTQEALSEHPTLGKSRAPIAVLTLESHWVPNHRKAPPSNGRQRKGLILAHAALGGWAGSPWESIVEELQTPEDPRSGSISLGVMGSHWLWSAPSSLSQLTAAFLDETKTDEDYVVSDLGEGGTAWETFCVGMGAWLHEAGHALGNPHWPSGIMSRGYNEFSRIFMTTEAYRTRLGKPGEIPITPANDDRNCHLHRAEACRARWHPNFRLPGDEPAPPTLDASDPASVAEFKQWASLPPLVYATPQGALFQAAQGNHIVAIEIDIDETLVRLIEFTGRPAGDQAREGEAPVKEYLLDRKTVQDAVDAHLKLKGIAGGNGKKNVVVTVRAVGTNLGIVEVGDYFRDAFARQIEIFADREGENPDVGHVRGSGIMALRAPGPGREVEVKRGGGKGTYKWKTAFADQIGARPGLKSISIFADWCLRGIRFEYSDDSAQVFGDVSKTDESTDEGPVRRQFTFDPETDGGIVRVVVRSGWWIDAIQFILESGKSTDLVGNLSGGSLSVLVPPEGKHIVGLYGSFEEWIRSIGICYEAGPGMATFSDTSDGVEPGEADASTVDGSESEAVEVWTDSTCLPPLFFATAKGGRFQAAPSNGLACIEIEVDGHLLKEIELTDGSAGNGGSEGQKFVTEYLLDEQTVKNAVDTSNADEIEVSGMARVGKGRAKPVICIRASGTNGRTMEVRDFFRDAFPRPVGIFADREGINPALGDERGPGILAVRAPSFGEELDLRWTTRSQGQKWNVAFASQVGARPALKAITIFAYSSPCGLRFEYADGTAQAFGDAGSTHEDRVERRFTFDPETDGGIARVVVRSGCWIDAIQFVLEGGRSTDMVGTLDGGELHVLVPPEGKRIVGLHGSFEGRMCSVGIFYDADPPNAVDSSDPESAEAWKRWSKSPPVVYSRPKPVDPRKKLLDDYSRGVFARPAELFATREGEDHGQEQHHDLGIMALRALCAGFEVTVEDDEQSGAYEWSTALADQVGARPHLKAITIFADWCLRGVRFEYDDESAQILGDISMSDQSTDEERQSRRFIFDPKTDGQIARVVVRAGEWIDAIQFVLESGKSTDMIGNLDGGSLRLLVPPQGKRIVGLYGSFDEWMRSLGICYEATLSKADFPGTGSNEVTVPTMELSESQTIKAGTSTSTRPLIYATSKGAMFQAAPGTSLLLVEIGIDEGLFRTIECTDRQEGHIPVKEFVLEERTVNDLIDKYLLLQTGDNTQDGSETAEDRRKRLVVRARVVASCNCTAELENYFRDAVARPTGIFADREGQEPKLGAERGPGILAVRVPSLGHQVDLEESEDSGAHTFISAFANHVGARPGLKAITIFARSSVRGLRFEYSDDTSQAFGDVRGKKGIEHRFNFDPEKDGAIVRIVLRSGLWIDAIQFVLESGKSTDMVGSLRGGDVGVLVPPKDKSIVGLYGSFEKRIFSLGIFHEASSLTANTSDADSKAWETWSKIPPAVFGMSKPDSGVDTSRIKVPSDHSLDALVRPIEIFADRESRGPDGGKERDAGIMALPAPGAGNEVEDDSTEDPSTYLWINAIANEVGARPGLTAITIYVDDHNPCGLRFEFSDNTAQVFGDVSAINEYMAHDSMEQDSDEDGGSTDDDASVGYYHERSYKRRYAFEPAKDGGIAQVVVRSGGWIDAIQFTLEGGRSTDMVGDPYGGYLQVLVPPEGKRIVGLYGSFDQRLHSFGICYDASVPTLNSSDPESVQAFQQWSNLPPLVQGTPKSIEKLVKHLKFARPIEIFANPHREGPDSEDHPGAGITAMCDSYVGWEVDEDSTEASKASRWRNAFLSCVGGRPHLTAITIVADGRVHGLRFEYADGSSQEFGVVSRTASNKSTDDNAVEDSIMTDDGEDNTSEEDGPAGGKRLEHRFTFDPEADGGIARVVVRAGVWIDAIQFVLESGKSTDLIGNLDGGRLSELVPPEGKRIVGLHGTSMEMTSTSSPMMCTVGICYDVTMYERIAQCVG</sequence>